<keyword evidence="2 5" id="KW-0963">Cytoplasm</keyword>
<evidence type="ECO:0000256" key="1">
    <source>
        <dbReference type="ARBA" id="ARBA00005395"/>
    </source>
</evidence>
<comment type="function">
    <text evidence="5">Acetylates the N-terminal alanine of ribosomal protein bS18.</text>
</comment>
<dbReference type="Pfam" id="PF00583">
    <property type="entry name" value="Acetyltransf_1"/>
    <property type="match status" value="1"/>
</dbReference>
<dbReference type="EMBL" id="LBNQ01000009">
    <property type="protein sequence ID" value="KKW69054.1"/>
    <property type="molecule type" value="Genomic_DNA"/>
</dbReference>
<dbReference type="PANTHER" id="PTHR43420:SF44">
    <property type="entry name" value="ACETYLTRANSFERASE YPEA"/>
    <property type="match status" value="1"/>
</dbReference>
<dbReference type="InterPro" id="IPR043690">
    <property type="entry name" value="RimI"/>
</dbReference>
<comment type="caution">
    <text evidence="7">The sequence shown here is derived from an EMBL/GenBank/DDBJ whole genome shotgun (WGS) entry which is preliminary data.</text>
</comment>
<evidence type="ECO:0000259" key="6">
    <source>
        <dbReference type="PROSITE" id="PS51186"/>
    </source>
</evidence>
<feature type="active site" description="Proton acceptor" evidence="5">
    <location>
        <position position="112"/>
    </location>
</feature>
<dbReference type="Gene3D" id="3.40.630.30">
    <property type="match status" value="1"/>
</dbReference>
<evidence type="ECO:0000313" key="7">
    <source>
        <dbReference type="EMBL" id="KKW69054.1"/>
    </source>
</evidence>
<comment type="similarity">
    <text evidence="1 5">Belongs to the acetyltransferase family. RimI subfamily.</text>
</comment>
<dbReference type="GO" id="GO:0008999">
    <property type="term" value="F:protein-N-terminal-alanine acetyltransferase activity"/>
    <property type="evidence" value="ECO:0007669"/>
    <property type="project" value="UniProtKB-UniRule"/>
</dbReference>
<comment type="caution">
    <text evidence="5">Lacks conserved residue(s) required for the propagation of feature annotation.</text>
</comment>
<dbReference type="InterPro" id="IPR016181">
    <property type="entry name" value="Acyl_CoA_acyltransferase"/>
</dbReference>
<keyword evidence="4 5" id="KW-0012">Acyltransferase</keyword>
<organism evidence="7 8">
    <name type="scientific">Lampropedia cohaerens</name>
    <dbReference type="NCBI Taxonomy" id="1610491"/>
    <lineage>
        <taxon>Bacteria</taxon>
        <taxon>Pseudomonadati</taxon>
        <taxon>Pseudomonadota</taxon>
        <taxon>Betaproteobacteria</taxon>
        <taxon>Burkholderiales</taxon>
        <taxon>Comamonadaceae</taxon>
        <taxon>Lampropedia</taxon>
    </lineage>
</organism>
<evidence type="ECO:0000256" key="5">
    <source>
        <dbReference type="HAMAP-Rule" id="MF_02210"/>
    </source>
</evidence>
<dbReference type="OrthoDB" id="9796919at2"/>
<accession>A0A0U1Q2T6</accession>
<dbReference type="STRING" id="1610491.AAV94_01195"/>
<reference evidence="7 8" key="1">
    <citation type="submission" date="2015-05" db="EMBL/GenBank/DDBJ databases">
        <title>Draft genome sequence of Lampropedia sp. CT6, isolated from the microbial mat of a hot water spring, located at Manikaran, India.</title>
        <authorList>
            <person name="Tripathi C."/>
            <person name="Rani P."/>
            <person name="Mahato N.K."/>
            <person name="Lal R."/>
        </authorList>
    </citation>
    <scope>NUCLEOTIDE SEQUENCE [LARGE SCALE GENOMIC DNA]</scope>
    <source>
        <strain evidence="7 8">CT6</strain>
    </source>
</reference>
<dbReference type="GO" id="GO:0005737">
    <property type="term" value="C:cytoplasm"/>
    <property type="evidence" value="ECO:0007669"/>
    <property type="project" value="UniProtKB-SubCell"/>
</dbReference>
<dbReference type="RefSeq" id="WP_046740489.1">
    <property type="nucleotide sequence ID" value="NZ_LBNQ01000009.1"/>
</dbReference>
<dbReference type="Proteomes" id="UP000050580">
    <property type="component" value="Unassembled WGS sequence"/>
</dbReference>
<keyword evidence="3 5" id="KW-0808">Transferase</keyword>
<protein>
    <recommendedName>
        <fullName evidence="5">[Ribosomal protein bS18]-alanine N-acetyltransferase</fullName>
        <ecNumber evidence="5">2.3.1.266</ecNumber>
    </recommendedName>
</protein>
<feature type="binding site" evidence="5">
    <location>
        <position position="117"/>
    </location>
    <ligand>
        <name>acetyl-CoA</name>
        <dbReference type="ChEBI" id="CHEBI:57288"/>
    </ligand>
</feature>
<dbReference type="InterPro" id="IPR000182">
    <property type="entry name" value="GNAT_dom"/>
</dbReference>
<comment type="catalytic activity">
    <reaction evidence="5">
        <text>N-terminal L-alanyl-[ribosomal protein bS18] + acetyl-CoA = N-terminal N(alpha)-acetyl-L-alanyl-[ribosomal protein bS18] + CoA + H(+)</text>
        <dbReference type="Rhea" id="RHEA:43756"/>
        <dbReference type="Rhea" id="RHEA-COMP:10676"/>
        <dbReference type="Rhea" id="RHEA-COMP:10677"/>
        <dbReference type="ChEBI" id="CHEBI:15378"/>
        <dbReference type="ChEBI" id="CHEBI:57287"/>
        <dbReference type="ChEBI" id="CHEBI:57288"/>
        <dbReference type="ChEBI" id="CHEBI:64718"/>
        <dbReference type="ChEBI" id="CHEBI:83683"/>
        <dbReference type="EC" id="2.3.1.266"/>
    </reaction>
</comment>
<proteinExistence type="inferred from homology"/>
<dbReference type="NCBIfam" id="TIGR01575">
    <property type="entry name" value="rimI"/>
    <property type="match status" value="1"/>
</dbReference>
<comment type="subcellular location">
    <subcellularLocation>
        <location evidence="5">Cytoplasm</location>
    </subcellularLocation>
</comment>
<evidence type="ECO:0000256" key="2">
    <source>
        <dbReference type="ARBA" id="ARBA00022490"/>
    </source>
</evidence>
<evidence type="ECO:0000313" key="8">
    <source>
        <dbReference type="Proteomes" id="UP000050580"/>
    </source>
</evidence>
<dbReference type="HAMAP" id="MF_02210">
    <property type="entry name" value="RimI"/>
    <property type="match status" value="1"/>
</dbReference>
<dbReference type="InterPro" id="IPR050680">
    <property type="entry name" value="YpeA/RimI_acetyltransf"/>
</dbReference>
<feature type="domain" description="N-acetyltransferase" evidence="6">
    <location>
        <begin position="11"/>
        <end position="159"/>
    </location>
</feature>
<dbReference type="PROSITE" id="PS51186">
    <property type="entry name" value="GNAT"/>
    <property type="match status" value="1"/>
</dbReference>
<dbReference type="CDD" id="cd04301">
    <property type="entry name" value="NAT_SF"/>
    <property type="match status" value="1"/>
</dbReference>
<dbReference type="InterPro" id="IPR006464">
    <property type="entry name" value="AcTrfase_RimI/Ard1"/>
</dbReference>
<evidence type="ECO:0000256" key="4">
    <source>
        <dbReference type="ARBA" id="ARBA00023315"/>
    </source>
</evidence>
<dbReference type="PANTHER" id="PTHR43420">
    <property type="entry name" value="ACETYLTRANSFERASE"/>
    <property type="match status" value="1"/>
</dbReference>
<feature type="active site" description="Proton donor" evidence="5">
    <location>
        <position position="124"/>
    </location>
</feature>
<dbReference type="EC" id="2.3.1.266" evidence="5"/>
<dbReference type="AlphaFoldDB" id="A0A0U1Q2T6"/>
<name>A0A0U1Q2T6_9BURK</name>
<keyword evidence="8" id="KW-1185">Reference proteome</keyword>
<gene>
    <name evidence="5" type="primary">rimI</name>
    <name evidence="7" type="ORF">AAV94_01195</name>
</gene>
<dbReference type="SUPFAM" id="SSF55729">
    <property type="entry name" value="Acyl-CoA N-acyltransferases (Nat)"/>
    <property type="match status" value="1"/>
</dbReference>
<evidence type="ECO:0000256" key="3">
    <source>
        <dbReference type="ARBA" id="ARBA00022679"/>
    </source>
</evidence>
<sequence length="164" mass="18142">MNHADAPEAPLQSRAMRLEDVPQVVAIEQASHSDPWTSGNFIDSIQTGCYMPLLLHGNRIVAYLVALAGVEEAHLLNVTVHPQRRGQGLGRLLLHALDTWALGQGARQIWLEVRQSNLAAQHLYRRAGYLDVAVRKHYYAPPPGAQQREHALVMRKPLDAAPPG</sequence>